<evidence type="ECO:0000256" key="5">
    <source>
        <dbReference type="ARBA" id="ARBA00022989"/>
    </source>
</evidence>
<evidence type="ECO:0000256" key="1">
    <source>
        <dbReference type="ARBA" id="ARBA00004167"/>
    </source>
</evidence>
<keyword evidence="2" id="KW-0813">Transport</keyword>
<keyword evidence="3" id="KW-0812">Transmembrane</keyword>
<keyword evidence="10" id="KW-1185">Reference proteome</keyword>
<proteinExistence type="predicted"/>
<reference evidence="9 10" key="1">
    <citation type="submission" date="2021-03" db="EMBL/GenBank/DDBJ databases">
        <title>Microbacterium pauli sp. nov., isolated from microfiltered milk.</title>
        <authorList>
            <person name="Bellassi P."/>
            <person name="Fontana A."/>
            <person name="Callegari M.L."/>
            <person name="Lorenzo M."/>
            <person name="Cappa F."/>
        </authorList>
    </citation>
    <scope>NUCLEOTIDE SEQUENCE [LARGE SCALE GENOMIC DNA]</scope>
    <source>
        <strain evidence="9 10">DSM 18909</strain>
    </source>
</reference>
<dbReference type="PRINTS" id="PR01506">
    <property type="entry name" value="TATBPROTEIN"/>
</dbReference>
<evidence type="ECO:0000256" key="7">
    <source>
        <dbReference type="ARBA" id="ARBA00023136"/>
    </source>
</evidence>
<protein>
    <recommendedName>
        <fullName evidence="11">Preprotein translocase</fullName>
    </recommendedName>
</protein>
<dbReference type="InterPro" id="IPR003369">
    <property type="entry name" value="TatA/B/E"/>
</dbReference>
<accession>A0ABS5XTG8</accession>
<evidence type="ECO:0000256" key="4">
    <source>
        <dbReference type="ARBA" id="ARBA00022927"/>
    </source>
</evidence>
<keyword evidence="4" id="KW-0653">Protein transport</keyword>
<evidence type="ECO:0000256" key="2">
    <source>
        <dbReference type="ARBA" id="ARBA00022448"/>
    </source>
</evidence>
<evidence type="ECO:0000256" key="3">
    <source>
        <dbReference type="ARBA" id="ARBA00022692"/>
    </source>
</evidence>
<keyword evidence="7" id="KW-0472">Membrane</keyword>
<keyword evidence="5" id="KW-1133">Transmembrane helix</keyword>
<evidence type="ECO:0000256" key="8">
    <source>
        <dbReference type="SAM" id="MobiDB-lite"/>
    </source>
</evidence>
<evidence type="ECO:0000256" key="6">
    <source>
        <dbReference type="ARBA" id="ARBA00023010"/>
    </source>
</evidence>
<evidence type="ECO:0000313" key="9">
    <source>
        <dbReference type="EMBL" id="MBT8797835.1"/>
    </source>
</evidence>
<comment type="subcellular location">
    <subcellularLocation>
        <location evidence="1">Membrane</location>
        <topology evidence="1">Single-pass membrane protein</topology>
    </subcellularLocation>
</comment>
<organism evidence="9 10">
    <name type="scientific">Microbacterium flavum</name>
    <dbReference type="NCBI Taxonomy" id="415216"/>
    <lineage>
        <taxon>Bacteria</taxon>
        <taxon>Bacillati</taxon>
        <taxon>Actinomycetota</taxon>
        <taxon>Actinomycetes</taxon>
        <taxon>Micrococcales</taxon>
        <taxon>Microbacteriaceae</taxon>
        <taxon>Microbacterium</taxon>
    </lineage>
</organism>
<gene>
    <name evidence="9" type="ORF">J0P97_07090</name>
</gene>
<comment type="caution">
    <text evidence="9">The sequence shown here is derived from an EMBL/GenBank/DDBJ whole genome shotgun (WGS) entry which is preliminary data.</text>
</comment>
<dbReference type="RefSeq" id="WP_215487075.1">
    <property type="nucleotide sequence ID" value="NZ_BAAAPJ010000005.1"/>
</dbReference>
<dbReference type="Proteomes" id="UP000740605">
    <property type="component" value="Unassembled WGS sequence"/>
</dbReference>
<sequence length="168" mass="18383">MFGLTFEKLVLVAIIAGIVLGPHRLAASTRRLADTARSLRAFVDATRRRTEQELGVPLTRAEWDEIDLRQYDPRRIVGDALRDAVADRPPGSLDVDSETPGEAVPEPSTDEWEGLDRVRPGQKYLVLGDAAHPRRLLLAGLPTNDPRRVAAETPPPTEDASELHAAPA</sequence>
<dbReference type="Pfam" id="PF02416">
    <property type="entry name" value="TatA_B_E"/>
    <property type="match status" value="1"/>
</dbReference>
<evidence type="ECO:0000313" key="10">
    <source>
        <dbReference type="Proteomes" id="UP000740605"/>
    </source>
</evidence>
<feature type="region of interest" description="Disordered" evidence="8">
    <location>
        <begin position="138"/>
        <end position="168"/>
    </location>
</feature>
<keyword evidence="6" id="KW-0811">Translocation</keyword>
<dbReference type="EMBL" id="JAFLHG010000005">
    <property type="protein sequence ID" value="MBT8797835.1"/>
    <property type="molecule type" value="Genomic_DNA"/>
</dbReference>
<evidence type="ECO:0008006" key="11">
    <source>
        <dbReference type="Google" id="ProtNLM"/>
    </source>
</evidence>
<feature type="region of interest" description="Disordered" evidence="8">
    <location>
        <begin position="83"/>
        <end position="114"/>
    </location>
</feature>
<name>A0ABS5XTG8_9MICO</name>